<protein>
    <submittedName>
        <fullName evidence="1">DUF1501 domain-containing protein</fullName>
    </submittedName>
</protein>
<dbReference type="Pfam" id="PF07394">
    <property type="entry name" value="DUF1501"/>
    <property type="match status" value="1"/>
</dbReference>
<evidence type="ECO:0000313" key="1">
    <source>
        <dbReference type="EMBL" id="QNP58567.1"/>
    </source>
</evidence>
<dbReference type="PANTHER" id="PTHR43737">
    <property type="entry name" value="BLL7424 PROTEIN"/>
    <property type="match status" value="1"/>
</dbReference>
<dbReference type="AlphaFoldDB" id="A0A7H0HDF1"/>
<organism evidence="1 2">
    <name type="scientific">Paenacidovorax monticola</name>
    <dbReference type="NCBI Taxonomy" id="1926868"/>
    <lineage>
        <taxon>Bacteria</taxon>
        <taxon>Pseudomonadati</taxon>
        <taxon>Pseudomonadota</taxon>
        <taxon>Betaproteobacteria</taxon>
        <taxon>Burkholderiales</taxon>
        <taxon>Comamonadaceae</taxon>
        <taxon>Paenacidovorax</taxon>
    </lineage>
</organism>
<dbReference type="EMBL" id="CP060790">
    <property type="protein sequence ID" value="QNP58567.1"/>
    <property type="molecule type" value="Genomic_DNA"/>
</dbReference>
<dbReference type="KEGG" id="amon:H9L24_16435"/>
<dbReference type="PROSITE" id="PS51318">
    <property type="entry name" value="TAT"/>
    <property type="match status" value="1"/>
</dbReference>
<reference evidence="1 2" key="1">
    <citation type="submission" date="2020-08" db="EMBL/GenBank/DDBJ databases">
        <title>Genome sequence of Acidovorax monticola KACC 19171T.</title>
        <authorList>
            <person name="Hyun D.-W."/>
            <person name="Bae J.-W."/>
        </authorList>
    </citation>
    <scope>NUCLEOTIDE SEQUENCE [LARGE SCALE GENOMIC DNA]</scope>
    <source>
        <strain evidence="1 2">KACC 19171</strain>
    </source>
</reference>
<dbReference type="PANTHER" id="PTHR43737:SF1">
    <property type="entry name" value="DUF1501 DOMAIN-CONTAINING PROTEIN"/>
    <property type="match status" value="1"/>
</dbReference>
<sequence length="473" mass="48846">MQFIDPSRHTRRAFLKRSAQLAASGTALPLALNLAALGEAAAFEAQDYKALVCVFLLGGNDHANTVVPYDSTSHAQYAAIRGGVALARGSLEGTLLRPTNALAGGLQFALHPSMAGMAGLFNSGRAAVQLNVGPLMVPLTRAQYQSGDRRAYPLPPKLFSHNDQQSVWQSQGAEGSTVGWGGNIGDLALSANATSLFTCISASGNAVFLSGDQALQYQISPGGAVPIQGVKANVYESGAVRSVFTELVQAASGHALEAEYARVTQRSIGAEGQISAALAGANLATAFPAGNSLADQLKIVARLIAARGALGTRRQVFFVSLGGFDLHDNLIAGQATLMERVSSAMTAFHGATVELGVADTVTAFTASDFGRTLTPNGDGSDHGWGGHHFIVGGAVRGAAFYGTPPPISVGNGSGSEDQWHVGQGRLLPSTSVDQYAATLARWFGVADTELAGVLPRLSHFGGSAYPVNLGFLG</sequence>
<dbReference type="InterPro" id="IPR010869">
    <property type="entry name" value="DUF1501"/>
</dbReference>
<dbReference type="RefSeq" id="WP_187735554.1">
    <property type="nucleotide sequence ID" value="NZ_CP060790.1"/>
</dbReference>
<keyword evidence="2" id="KW-1185">Reference proteome</keyword>
<dbReference type="Proteomes" id="UP000516057">
    <property type="component" value="Chromosome"/>
</dbReference>
<dbReference type="InterPro" id="IPR006311">
    <property type="entry name" value="TAT_signal"/>
</dbReference>
<proteinExistence type="predicted"/>
<accession>A0A7H0HDF1</accession>
<evidence type="ECO:0000313" key="2">
    <source>
        <dbReference type="Proteomes" id="UP000516057"/>
    </source>
</evidence>
<name>A0A7H0HDF1_9BURK</name>
<gene>
    <name evidence="1" type="ORF">H9L24_16435</name>
</gene>